<feature type="compositionally biased region" description="Basic residues" evidence="1">
    <location>
        <begin position="199"/>
        <end position="209"/>
    </location>
</feature>
<organism evidence="3 4">
    <name type="scientific">Phakopsora pachyrhizi</name>
    <name type="common">Asian soybean rust disease fungus</name>
    <dbReference type="NCBI Taxonomy" id="170000"/>
    <lineage>
        <taxon>Eukaryota</taxon>
        <taxon>Fungi</taxon>
        <taxon>Dikarya</taxon>
        <taxon>Basidiomycota</taxon>
        <taxon>Pucciniomycotina</taxon>
        <taxon>Pucciniomycetes</taxon>
        <taxon>Pucciniales</taxon>
        <taxon>Phakopsoraceae</taxon>
        <taxon>Phakopsora</taxon>
    </lineage>
</organism>
<gene>
    <name evidence="3" type="ORF">PPACK8108_LOCUS10193</name>
</gene>
<evidence type="ECO:0000313" key="4">
    <source>
        <dbReference type="Proteomes" id="UP001153365"/>
    </source>
</evidence>
<evidence type="ECO:0000256" key="1">
    <source>
        <dbReference type="SAM" id="MobiDB-lite"/>
    </source>
</evidence>
<keyword evidence="4" id="KW-1185">Reference proteome</keyword>
<keyword evidence="2" id="KW-0732">Signal</keyword>
<name>A0AAV0AXW9_PHAPC</name>
<sequence>MKRSSAYVIMVILVGILGVATCTSDPLPRQLLKRAEEDLLDKRRSQNKNSHKHPIDLTKIGYYAYGCYDKKEVPASILLDDCNKLQEELRNNTQTIVCKPGEQRYIGHKTCAVFLGVANYSKNSYSIKAFSLNDTIPGVEKNCHKNKTAEFYGGRFSFAVPENINFYKNNPNTYLTAPVVTALFPSPDMNKGKSGGKERAKKGKKKGKKPGTVEESSP</sequence>
<comment type="caution">
    <text evidence="3">The sequence shown here is derived from an EMBL/GenBank/DDBJ whole genome shotgun (WGS) entry which is preliminary data.</text>
</comment>
<accession>A0AAV0AXW9</accession>
<evidence type="ECO:0000313" key="3">
    <source>
        <dbReference type="EMBL" id="CAH7675216.1"/>
    </source>
</evidence>
<dbReference type="Proteomes" id="UP001153365">
    <property type="component" value="Unassembled WGS sequence"/>
</dbReference>
<protein>
    <submittedName>
        <fullName evidence="3">Expressed protein</fullName>
    </submittedName>
</protein>
<feature type="chain" id="PRO_5043505175" evidence="2">
    <location>
        <begin position="25"/>
        <end position="218"/>
    </location>
</feature>
<proteinExistence type="predicted"/>
<dbReference type="EMBL" id="CALTRL010002275">
    <property type="protein sequence ID" value="CAH7675216.1"/>
    <property type="molecule type" value="Genomic_DNA"/>
</dbReference>
<dbReference type="AlphaFoldDB" id="A0AAV0AXW9"/>
<reference evidence="3" key="1">
    <citation type="submission" date="2022-06" db="EMBL/GenBank/DDBJ databases">
        <authorList>
            <consortium name="SYNGENTA / RWTH Aachen University"/>
        </authorList>
    </citation>
    <scope>NUCLEOTIDE SEQUENCE</scope>
</reference>
<feature type="signal peptide" evidence="2">
    <location>
        <begin position="1"/>
        <end position="24"/>
    </location>
</feature>
<evidence type="ECO:0000256" key="2">
    <source>
        <dbReference type="SAM" id="SignalP"/>
    </source>
</evidence>
<feature type="region of interest" description="Disordered" evidence="1">
    <location>
        <begin position="185"/>
        <end position="218"/>
    </location>
</feature>